<dbReference type="Gene3D" id="3.40.50.300">
    <property type="entry name" value="P-loop containing nucleotide triphosphate hydrolases"/>
    <property type="match status" value="1"/>
</dbReference>
<name>A0A6J6CGA7_9ZZZZ</name>
<dbReference type="Pfam" id="PF13671">
    <property type="entry name" value="AAA_33"/>
    <property type="match status" value="1"/>
</dbReference>
<dbReference type="InterPro" id="IPR027417">
    <property type="entry name" value="P-loop_NTPase"/>
</dbReference>
<organism evidence="1">
    <name type="scientific">freshwater metagenome</name>
    <dbReference type="NCBI Taxonomy" id="449393"/>
    <lineage>
        <taxon>unclassified sequences</taxon>
        <taxon>metagenomes</taxon>
        <taxon>ecological metagenomes</taxon>
    </lineage>
</organism>
<evidence type="ECO:0000313" key="1">
    <source>
        <dbReference type="EMBL" id="CAB4548888.1"/>
    </source>
</evidence>
<accession>A0A6J6CGA7</accession>
<sequence length="160" mass="17816">MATFHLVSAPIGAGKTTKALEIADQTDAILLSPDQWMHASGIPLRNSEVRTYIEQAQLKIALLVLSQGSDVVIDWGTWGRAERLDIISRVKAEGNTVNGYFLTPELSVLMSQVETRESNWRISDRATPSEIVDSLENFENPQSDELLEYAEIWFSGCEGF</sequence>
<dbReference type="EMBL" id="CAEZSP010000062">
    <property type="protein sequence ID" value="CAB4548888.1"/>
    <property type="molecule type" value="Genomic_DNA"/>
</dbReference>
<reference evidence="1" key="1">
    <citation type="submission" date="2020-05" db="EMBL/GenBank/DDBJ databases">
        <authorList>
            <person name="Chiriac C."/>
            <person name="Salcher M."/>
            <person name="Ghai R."/>
            <person name="Kavagutti S V."/>
        </authorList>
    </citation>
    <scope>NUCLEOTIDE SEQUENCE</scope>
</reference>
<gene>
    <name evidence="1" type="ORF">UFOPK1440_00991</name>
</gene>
<dbReference type="SUPFAM" id="SSF52540">
    <property type="entry name" value="P-loop containing nucleoside triphosphate hydrolases"/>
    <property type="match status" value="1"/>
</dbReference>
<protein>
    <submittedName>
        <fullName evidence="1">Unannotated protein</fullName>
    </submittedName>
</protein>
<dbReference type="AlphaFoldDB" id="A0A6J6CGA7"/>
<proteinExistence type="predicted"/>